<keyword evidence="2" id="KW-1185">Reference proteome</keyword>
<sequence length="64" mass="6846">MKRPRHASVPTLLENIAVLGAGCGEYVREGFGHPARPWAERANAALCGLEPRSATGKVALTFRS</sequence>
<dbReference type="STRING" id="168276.SAMN05444580_101113"/>
<dbReference type="EMBL" id="FNAB01000001">
    <property type="protein sequence ID" value="SDC52608.1"/>
    <property type="molecule type" value="Genomic_DNA"/>
</dbReference>
<gene>
    <name evidence="1" type="ORF">SAMN05444580_101113</name>
</gene>
<evidence type="ECO:0000313" key="1">
    <source>
        <dbReference type="EMBL" id="SDC52608.1"/>
    </source>
</evidence>
<evidence type="ECO:0000313" key="2">
    <source>
        <dbReference type="Proteomes" id="UP000199417"/>
    </source>
</evidence>
<accession>A0A1G6MAJ1</accession>
<organism evidence="1 2">
    <name type="scientific">Rhodococcus tukisamuensis</name>
    <dbReference type="NCBI Taxonomy" id="168276"/>
    <lineage>
        <taxon>Bacteria</taxon>
        <taxon>Bacillati</taxon>
        <taxon>Actinomycetota</taxon>
        <taxon>Actinomycetes</taxon>
        <taxon>Mycobacteriales</taxon>
        <taxon>Nocardiaceae</taxon>
        <taxon>Rhodococcus</taxon>
    </lineage>
</organism>
<dbReference type="RefSeq" id="WP_072844454.1">
    <property type="nucleotide sequence ID" value="NZ_FNAB01000001.1"/>
</dbReference>
<name>A0A1G6MAJ1_9NOCA</name>
<proteinExistence type="predicted"/>
<dbReference type="Proteomes" id="UP000199417">
    <property type="component" value="Unassembled WGS sequence"/>
</dbReference>
<dbReference type="AlphaFoldDB" id="A0A1G6MAJ1"/>
<protein>
    <submittedName>
        <fullName evidence="1">Uncharacterized protein</fullName>
    </submittedName>
</protein>
<reference evidence="1 2" key="1">
    <citation type="submission" date="2016-10" db="EMBL/GenBank/DDBJ databases">
        <authorList>
            <person name="de Groot N.N."/>
        </authorList>
    </citation>
    <scope>NUCLEOTIDE SEQUENCE [LARGE SCALE GENOMIC DNA]</scope>
    <source>
        <strain evidence="1 2">JCM 11308</strain>
    </source>
</reference>